<dbReference type="Pfam" id="PF09694">
    <property type="entry name" value="Gcw_chp"/>
    <property type="match status" value="1"/>
</dbReference>
<name>A0ABY1PZ81_9SPHN</name>
<dbReference type="Proteomes" id="UP001157910">
    <property type="component" value="Unassembled WGS sequence"/>
</dbReference>
<accession>A0ABY1PZ81</accession>
<organism evidence="1 2">
    <name type="scientific">Novosphingobium panipatense</name>
    <dbReference type="NCBI Taxonomy" id="428991"/>
    <lineage>
        <taxon>Bacteria</taxon>
        <taxon>Pseudomonadati</taxon>
        <taxon>Pseudomonadota</taxon>
        <taxon>Alphaproteobacteria</taxon>
        <taxon>Sphingomonadales</taxon>
        <taxon>Sphingomonadaceae</taxon>
        <taxon>Novosphingobium</taxon>
    </lineage>
</organism>
<sequence length="306" mass="31893">MLVLLSIFYALVIYLAVLAPNQPVTGATQEDIMKITATIAALIAGLSPLAAYAQAREKASAAVTVSGSATIASDYRFRGVSQSDKEMAVQGGFTVSHEDGLYVGAWASNLSGWGTFGGANMELDLIGGYKARLSDNATLDVGLVWYMYPGGADDTDFVEPYVKVSGTSGPATLTAGVAYAPRQYALANVSNATSSRGQKKDNLYLWGDGAVAIAGTPLTARTHIGYSRGNPGLGPNGTSVAPTGKCWDWSLGLDATWRNLTFNVSYVDTDITRAEAARLQPNFSTGQDGTGSIADSTVVASLSASF</sequence>
<protein>
    <recommendedName>
        <fullName evidence="3">Porin</fullName>
    </recommendedName>
</protein>
<comment type="caution">
    <text evidence="1">The sequence shown here is derived from an EMBL/GenBank/DDBJ whole genome shotgun (WGS) entry which is preliminary data.</text>
</comment>
<keyword evidence="2" id="KW-1185">Reference proteome</keyword>
<evidence type="ECO:0000313" key="1">
    <source>
        <dbReference type="EMBL" id="SMP53713.1"/>
    </source>
</evidence>
<proteinExistence type="predicted"/>
<dbReference type="EMBL" id="FXUI01000001">
    <property type="protein sequence ID" value="SMP53713.1"/>
    <property type="molecule type" value="Genomic_DNA"/>
</dbReference>
<evidence type="ECO:0000313" key="2">
    <source>
        <dbReference type="Proteomes" id="UP001157910"/>
    </source>
</evidence>
<dbReference type="InterPro" id="IPR010239">
    <property type="entry name" value="CHP02001"/>
</dbReference>
<reference evidence="1 2" key="1">
    <citation type="submission" date="2017-05" db="EMBL/GenBank/DDBJ databases">
        <authorList>
            <person name="Varghese N."/>
            <person name="Submissions S."/>
        </authorList>
    </citation>
    <scope>NUCLEOTIDE SEQUENCE [LARGE SCALE GENOMIC DNA]</scope>
    <source>
        <strain evidence="1 2">SM16</strain>
    </source>
</reference>
<dbReference type="NCBIfam" id="TIGR02001">
    <property type="entry name" value="gcw_chp"/>
    <property type="match status" value="1"/>
</dbReference>
<gene>
    <name evidence="1" type="ORF">SAMN06296065_101465</name>
</gene>
<evidence type="ECO:0008006" key="3">
    <source>
        <dbReference type="Google" id="ProtNLM"/>
    </source>
</evidence>